<dbReference type="Gene3D" id="3.40.630.10">
    <property type="entry name" value="Zn peptidases"/>
    <property type="match status" value="1"/>
</dbReference>
<keyword evidence="3" id="KW-0170">Cobalt</keyword>
<accession>A0ABS4AXD4</accession>
<keyword evidence="1" id="KW-0479">Metal-binding</keyword>
<proteinExistence type="predicted"/>
<dbReference type="InterPro" id="IPR036264">
    <property type="entry name" value="Bact_exopeptidase_dim_dom"/>
</dbReference>
<dbReference type="PANTHER" id="PTHR43808:SF31">
    <property type="entry name" value="N-ACETYL-L-CITRULLINE DEACETYLASE"/>
    <property type="match status" value="1"/>
</dbReference>
<gene>
    <name evidence="5" type="ORF">J5Y09_18645</name>
</gene>
<dbReference type="InterPro" id="IPR050072">
    <property type="entry name" value="Peptidase_M20A"/>
</dbReference>
<protein>
    <submittedName>
        <fullName evidence="5">M20/M25/M40 family metallo-hydrolase</fullName>
    </submittedName>
</protein>
<dbReference type="Proteomes" id="UP000680815">
    <property type="component" value="Unassembled WGS sequence"/>
</dbReference>
<evidence type="ECO:0000313" key="6">
    <source>
        <dbReference type="Proteomes" id="UP000680815"/>
    </source>
</evidence>
<evidence type="ECO:0000313" key="5">
    <source>
        <dbReference type="EMBL" id="MBP0465952.1"/>
    </source>
</evidence>
<dbReference type="SUPFAM" id="SSF53187">
    <property type="entry name" value="Zn-dependent exopeptidases"/>
    <property type="match status" value="1"/>
</dbReference>
<name>A0ABS4AXD4_9PROT</name>
<dbReference type="Pfam" id="PF07687">
    <property type="entry name" value="M20_dimer"/>
    <property type="match status" value="1"/>
</dbReference>
<dbReference type="RefSeq" id="WP_209353331.1">
    <property type="nucleotide sequence ID" value="NZ_JAGIYZ010000020.1"/>
</dbReference>
<evidence type="ECO:0000259" key="4">
    <source>
        <dbReference type="Pfam" id="PF07687"/>
    </source>
</evidence>
<sequence length="367" mass="38502">MPDDADAVLRLAADLVALDSRSSVSNLAVAERIEAELKGFDIARVDYLDANGVAKRALVAHRGPRGGYALSGHMDTVPETGWTDPPWTPRVVDGVLHGLGSVDMKGPVAACVVAARGLPETVPATLLLTADEETSKQGARAVAASDAARALGLKGIIVAEPTDLKPVRGHRSHIEYTAVATGVQAHSSTGQGVNANWALIPFLVEVKALFERLRHDPAFRDEAYDPPFSDFNLVVDNHGTAVNVTVAKASARIKFRRSRSIDYTPIEAAMRDAAARAGVTLTEKREGTPPELPVDHPLVRLAVAETGAAAHTAPYGTDASELQDLAPCIVLGPGTIATAHTPRECVAAADLAAAVPLFRRLLATAAG</sequence>
<reference evidence="5 6" key="1">
    <citation type="submission" date="2021-03" db="EMBL/GenBank/DDBJ databases">
        <authorList>
            <person name="So Y."/>
        </authorList>
    </citation>
    <scope>NUCLEOTIDE SEQUENCE [LARGE SCALE GENOMIC DNA]</scope>
    <source>
        <strain evidence="5 6">PWR1</strain>
    </source>
</reference>
<dbReference type="EMBL" id="JAGIYZ010000020">
    <property type="protein sequence ID" value="MBP0465952.1"/>
    <property type="molecule type" value="Genomic_DNA"/>
</dbReference>
<organism evidence="5 6">
    <name type="scientific">Roseomonas nitratireducens</name>
    <dbReference type="NCBI Taxonomy" id="2820810"/>
    <lineage>
        <taxon>Bacteria</taxon>
        <taxon>Pseudomonadati</taxon>
        <taxon>Pseudomonadota</taxon>
        <taxon>Alphaproteobacteria</taxon>
        <taxon>Acetobacterales</taxon>
        <taxon>Roseomonadaceae</taxon>
        <taxon>Roseomonas</taxon>
    </lineage>
</organism>
<keyword evidence="6" id="KW-1185">Reference proteome</keyword>
<evidence type="ECO:0000256" key="2">
    <source>
        <dbReference type="ARBA" id="ARBA00022801"/>
    </source>
</evidence>
<dbReference type="SUPFAM" id="SSF55031">
    <property type="entry name" value="Bacterial exopeptidase dimerisation domain"/>
    <property type="match status" value="1"/>
</dbReference>
<dbReference type="InterPro" id="IPR011650">
    <property type="entry name" value="Peptidase_M20_dimer"/>
</dbReference>
<dbReference type="PANTHER" id="PTHR43808">
    <property type="entry name" value="ACETYLORNITHINE DEACETYLASE"/>
    <property type="match status" value="1"/>
</dbReference>
<keyword evidence="2" id="KW-0378">Hydrolase</keyword>
<dbReference type="InterPro" id="IPR002933">
    <property type="entry name" value="Peptidase_M20"/>
</dbReference>
<comment type="caution">
    <text evidence="5">The sequence shown here is derived from an EMBL/GenBank/DDBJ whole genome shotgun (WGS) entry which is preliminary data.</text>
</comment>
<feature type="domain" description="Peptidase M20 dimerisation" evidence="4">
    <location>
        <begin position="169"/>
        <end position="277"/>
    </location>
</feature>
<evidence type="ECO:0000256" key="1">
    <source>
        <dbReference type="ARBA" id="ARBA00022723"/>
    </source>
</evidence>
<dbReference type="Gene3D" id="3.30.70.360">
    <property type="match status" value="1"/>
</dbReference>
<evidence type="ECO:0000256" key="3">
    <source>
        <dbReference type="ARBA" id="ARBA00023285"/>
    </source>
</evidence>
<dbReference type="Pfam" id="PF01546">
    <property type="entry name" value="Peptidase_M20"/>
    <property type="match status" value="1"/>
</dbReference>